<keyword evidence="2" id="KW-0732">Signal</keyword>
<dbReference type="InterPro" id="IPR011438">
    <property type="entry name" value="DUF1541"/>
</dbReference>
<feature type="chain" id="PRO_5038744260" evidence="2">
    <location>
        <begin position="23"/>
        <end position="192"/>
    </location>
</feature>
<dbReference type="Proteomes" id="UP000516404">
    <property type="component" value="Chromosome"/>
</dbReference>
<evidence type="ECO:0000313" key="5">
    <source>
        <dbReference type="Proteomes" id="UP000516404"/>
    </source>
</evidence>
<feature type="domain" description="DUF1541" evidence="3">
    <location>
        <begin position="72"/>
        <end position="123"/>
    </location>
</feature>
<protein>
    <submittedName>
        <fullName evidence="4">DUF1541 domain-containing protein</fullName>
    </submittedName>
</protein>
<accession>A0A7H2BFX2</accession>
<feature type="compositionally biased region" description="Low complexity" evidence="1">
    <location>
        <begin position="25"/>
        <end position="42"/>
    </location>
</feature>
<evidence type="ECO:0000259" key="3">
    <source>
        <dbReference type="Pfam" id="PF07563"/>
    </source>
</evidence>
<feature type="signal peptide" evidence="2">
    <location>
        <begin position="1"/>
        <end position="22"/>
    </location>
</feature>
<evidence type="ECO:0000256" key="1">
    <source>
        <dbReference type="SAM" id="MobiDB-lite"/>
    </source>
</evidence>
<dbReference type="EMBL" id="CP061539">
    <property type="protein sequence ID" value="QNV38568.1"/>
    <property type="molecule type" value="Genomic_DNA"/>
</dbReference>
<organism evidence="4 5">
    <name type="scientific">Rothia terrae</name>
    <dbReference type="NCBI Taxonomy" id="396015"/>
    <lineage>
        <taxon>Bacteria</taxon>
        <taxon>Bacillati</taxon>
        <taxon>Actinomycetota</taxon>
        <taxon>Actinomycetes</taxon>
        <taxon>Micrococcales</taxon>
        <taxon>Micrococcaceae</taxon>
        <taxon>Rothia</taxon>
    </lineage>
</organism>
<reference evidence="4 5" key="1">
    <citation type="submission" date="2020-09" db="EMBL/GenBank/DDBJ databases">
        <title>Investigation of environmental microbes.</title>
        <authorList>
            <person name="Ou Y."/>
            <person name="Kang Q."/>
        </authorList>
    </citation>
    <scope>NUCLEOTIDE SEQUENCE [LARGE SCALE GENOMIC DNA]</scope>
    <source>
        <strain evidence="4 5">KJZ-14</strain>
    </source>
</reference>
<evidence type="ECO:0000313" key="4">
    <source>
        <dbReference type="EMBL" id="QNV38568.1"/>
    </source>
</evidence>
<feature type="region of interest" description="Disordered" evidence="1">
    <location>
        <begin position="25"/>
        <end position="71"/>
    </location>
</feature>
<keyword evidence="5" id="KW-1185">Reference proteome</keyword>
<name>A0A7H2BFX2_9MICC</name>
<dbReference type="GeneID" id="96623530"/>
<dbReference type="PROSITE" id="PS51257">
    <property type="entry name" value="PROKAR_LIPOPROTEIN"/>
    <property type="match status" value="1"/>
</dbReference>
<dbReference type="RefSeq" id="WP_190725202.1">
    <property type="nucleotide sequence ID" value="NZ_CP061539.1"/>
</dbReference>
<dbReference type="Gene3D" id="2.30.30.1210">
    <property type="entry name" value="Domain of unknown function DUF1541"/>
    <property type="match status" value="1"/>
</dbReference>
<gene>
    <name evidence="4" type="ORF">IDM49_04725</name>
</gene>
<dbReference type="AlphaFoldDB" id="A0A7H2BFX2"/>
<proteinExistence type="predicted"/>
<evidence type="ECO:0000256" key="2">
    <source>
        <dbReference type="SAM" id="SignalP"/>
    </source>
</evidence>
<feature type="domain" description="DUF1541" evidence="3">
    <location>
        <begin position="136"/>
        <end position="185"/>
    </location>
</feature>
<sequence>MKFSPRLLAVPASALLALTLTACTNASSPTSENSPSTSASAMDHSHHDMAHSMDGGPAPEGIQEASNPTFPVGSKVTLTTDHMDGMKDAPATVVGAYDTTVYQVDYTPTTGGERVTNHKWVVQEELDVPSSEPLKVGDTATITADHMEGMEGAEATISGVTDQTVYMVDYESDGMTMKNHKWVTEDEMKSAE</sequence>
<dbReference type="KEGG" id="rter:IDM49_04725"/>
<dbReference type="Pfam" id="PF07563">
    <property type="entry name" value="DUF1541"/>
    <property type="match status" value="2"/>
</dbReference>